<name>A0ABX0YEH0_9PSED</name>
<organism evidence="2 3">
    <name type="scientific">Pseudomonas quercus</name>
    <dbReference type="NCBI Taxonomy" id="2722792"/>
    <lineage>
        <taxon>Bacteria</taxon>
        <taxon>Pseudomonadati</taxon>
        <taxon>Pseudomonadota</taxon>
        <taxon>Gammaproteobacteria</taxon>
        <taxon>Pseudomonadales</taxon>
        <taxon>Pseudomonadaceae</taxon>
        <taxon>Pseudomonas</taxon>
    </lineage>
</organism>
<evidence type="ECO:0000313" key="3">
    <source>
        <dbReference type="Proteomes" id="UP000746535"/>
    </source>
</evidence>
<evidence type="ECO:0000313" key="2">
    <source>
        <dbReference type="EMBL" id="NJP01330.1"/>
    </source>
</evidence>
<keyword evidence="3" id="KW-1185">Reference proteome</keyword>
<gene>
    <name evidence="2" type="ORF">HBH25_10705</name>
</gene>
<feature type="compositionally biased region" description="Gly residues" evidence="1">
    <location>
        <begin position="151"/>
        <end position="169"/>
    </location>
</feature>
<proteinExistence type="predicted"/>
<accession>A0ABX0YEH0</accession>
<dbReference type="Pfam" id="PF05258">
    <property type="entry name" value="DciA"/>
    <property type="match status" value="1"/>
</dbReference>
<dbReference type="Proteomes" id="UP000746535">
    <property type="component" value="Unassembled WGS sequence"/>
</dbReference>
<protein>
    <submittedName>
        <fullName evidence="2">DUF721 domain-containing protein</fullName>
    </submittedName>
</protein>
<dbReference type="RefSeq" id="WP_168083908.1">
    <property type="nucleotide sequence ID" value="NZ_JAAVJI010000005.1"/>
</dbReference>
<reference evidence="2 3" key="1">
    <citation type="submission" date="2020-03" db="EMBL/GenBank/DDBJ databases">
        <authorList>
            <person name="Wang L."/>
            <person name="He N."/>
            <person name="Li Y."/>
            <person name="Fang Y."/>
            <person name="Zhang F."/>
        </authorList>
    </citation>
    <scope>NUCLEOTIDE SEQUENCE [LARGE SCALE GENOMIC DNA]</scope>
    <source>
        <strain evidence="3">hsmgli-8</strain>
    </source>
</reference>
<dbReference type="InterPro" id="IPR007922">
    <property type="entry name" value="DciA-like"/>
</dbReference>
<sequence>MAFRPHPARLPATLLREARPLKALLSQAQRLALVKRLLDTQLQPAARAHCQVAKWREGTLVLVVTDGHWATRLRYQQRRLQQGLSGMPEFSGLSRIQFKVQPSVAPPPVGAAGLDLSDSAADSLQETAENIADPSLRAALERLARHRRRGGGLAVGPVGATGGGREPAG</sequence>
<feature type="region of interest" description="Disordered" evidence="1">
    <location>
        <begin position="150"/>
        <end position="169"/>
    </location>
</feature>
<dbReference type="EMBL" id="JAAVJI010000005">
    <property type="protein sequence ID" value="NJP01330.1"/>
    <property type="molecule type" value="Genomic_DNA"/>
</dbReference>
<evidence type="ECO:0000256" key="1">
    <source>
        <dbReference type="SAM" id="MobiDB-lite"/>
    </source>
</evidence>
<comment type="caution">
    <text evidence="2">The sequence shown here is derived from an EMBL/GenBank/DDBJ whole genome shotgun (WGS) entry which is preliminary data.</text>
</comment>